<organism evidence="1">
    <name type="scientific">Homo sapiens</name>
    <name type="common">Human</name>
    <dbReference type="NCBI Taxonomy" id="9606"/>
    <lineage>
        <taxon>Eukaryota</taxon>
        <taxon>Metazoa</taxon>
        <taxon>Chordata</taxon>
        <taxon>Craniata</taxon>
        <taxon>Vertebrata</taxon>
        <taxon>Euteleostomi</taxon>
        <taxon>Mammalia</taxon>
        <taxon>Eutheria</taxon>
        <taxon>Euarchontoglires</taxon>
        <taxon>Primates</taxon>
        <taxon>Haplorrhini</taxon>
        <taxon>Catarrhini</taxon>
        <taxon>Hominidae</taxon>
        <taxon>Homo</taxon>
    </lineage>
</organism>
<reference evidence="1" key="1">
    <citation type="submission" date="2005-01" db="EMBL/GenBank/DDBJ databases">
        <authorList>
            <consortium name="The German cDNA Consortium"/>
            <person name="Bloecker H."/>
            <person name="Boecher M."/>
            <person name="Brandt P."/>
            <person name="Mewes H.W."/>
            <person name="Weil B."/>
            <person name="Amid C."/>
            <person name="Osanger A."/>
            <person name="Fobo G."/>
            <person name="Han M."/>
            <person name="Wiemann S."/>
        </authorList>
    </citation>
    <scope>NUCLEOTIDE SEQUENCE</scope>
    <source>
        <tissue evidence="1">Brain</tissue>
    </source>
</reference>
<dbReference type="AlphaFoldDB" id="Q68CW3"/>
<evidence type="ECO:0000313" key="1">
    <source>
        <dbReference type="EMBL" id="CAH18471.1"/>
    </source>
</evidence>
<sequence>MVPTVTELLNGHSSAGLREGAFPIGPVAAAVVARLMDWKGGLHILLGLRHLQKLMVALPPQQKSHTPQHTSAHCCCFQAGGDPGHWRHREPGSRQGLCGWGGVEECFCITGDVGSPAEPGPHTHKTVKETGMEGIAGKRQAGTSGNKAYGKRKRVCGSCTACRACWGHNHVFLTTQTSSPFDRWEDWGLGLRDIG</sequence>
<name>Q68CW3_HUMAN</name>
<protein>
    <submittedName>
        <fullName evidence="1">Uncharacterized protein DKFZp547P183</fullName>
    </submittedName>
</protein>
<dbReference type="EMBL" id="CR749684">
    <property type="protein sequence ID" value="CAH18471.1"/>
    <property type="molecule type" value="Genomic_DNA"/>
</dbReference>
<proteinExistence type="predicted"/>
<gene>
    <name evidence="1" type="primary">DKFZp547P183</name>
</gene>
<accession>Q68CW3</accession>